<name>A0A1X7J3S8_9BACT</name>
<dbReference type="EMBL" id="FXAW01000002">
    <property type="protein sequence ID" value="SMG21472.1"/>
    <property type="molecule type" value="Genomic_DNA"/>
</dbReference>
<accession>A0A1X7J3S8</accession>
<proteinExistence type="predicted"/>
<evidence type="ECO:0000259" key="1">
    <source>
        <dbReference type="Pfam" id="PF09413"/>
    </source>
</evidence>
<dbReference type="RefSeq" id="WP_085516164.1">
    <property type="nucleotide sequence ID" value="NZ_FXAW01000002.1"/>
</dbReference>
<feature type="domain" description="DUF2007" evidence="1">
    <location>
        <begin position="4"/>
        <end position="63"/>
    </location>
</feature>
<organism evidence="2 3">
    <name type="scientific">Marivirga sericea</name>
    <dbReference type="NCBI Taxonomy" id="1028"/>
    <lineage>
        <taxon>Bacteria</taxon>
        <taxon>Pseudomonadati</taxon>
        <taxon>Bacteroidota</taxon>
        <taxon>Cytophagia</taxon>
        <taxon>Cytophagales</taxon>
        <taxon>Marivirgaceae</taxon>
        <taxon>Marivirga</taxon>
    </lineage>
</organism>
<dbReference type="Pfam" id="PF09413">
    <property type="entry name" value="DUF2007"/>
    <property type="match status" value="1"/>
</dbReference>
<dbReference type="AlphaFoldDB" id="A0A1X7J3S8"/>
<dbReference type="OrthoDB" id="1467917at2"/>
<dbReference type="STRING" id="1028.SAMN05661096_01194"/>
<sequence>MKNWKTVFKTEKLYQAQIVKDYLQDKEFHAIIVDKKDSAYQLGFYEIVVTVEEVMRAIKLIEDEIKFE</sequence>
<gene>
    <name evidence="2" type="ORF">SAMN05661096_01194</name>
</gene>
<reference evidence="3" key="1">
    <citation type="submission" date="2017-04" db="EMBL/GenBank/DDBJ databases">
        <authorList>
            <person name="Varghese N."/>
            <person name="Submissions S."/>
        </authorList>
    </citation>
    <scope>NUCLEOTIDE SEQUENCE [LARGE SCALE GENOMIC DNA]</scope>
    <source>
        <strain evidence="3">DSM 4125</strain>
    </source>
</reference>
<evidence type="ECO:0000313" key="2">
    <source>
        <dbReference type="EMBL" id="SMG21472.1"/>
    </source>
</evidence>
<keyword evidence="3" id="KW-1185">Reference proteome</keyword>
<evidence type="ECO:0000313" key="3">
    <source>
        <dbReference type="Proteomes" id="UP000193804"/>
    </source>
</evidence>
<dbReference type="Proteomes" id="UP000193804">
    <property type="component" value="Unassembled WGS sequence"/>
</dbReference>
<dbReference type="InterPro" id="IPR018551">
    <property type="entry name" value="DUF2007"/>
</dbReference>
<protein>
    <submittedName>
        <fullName evidence="2">Putative signal transducing protein</fullName>
    </submittedName>
</protein>